<proteinExistence type="predicted"/>
<keyword evidence="1" id="KW-0732">Signal</keyword>
<dbReference type="EMBL" id="FQWD01000001">
    <property type="protein sequence ID" value="SHF87809.1"/>
    <property type="molecule type" value="Genomic_DNA"/>
</dbReference>
<protein>
    <recommendedName>
        <fullName evidence="4">DUF3718 domain-containing protein</fullName>
    </recommendedName>
</protein>
<organism evidence="2 3">
    <name type="scientific">Marisediminitalea aggregata</name>
    <dbReference type="NCBI Taxonomy" id="634436"/>
    <lineage>
        <taxon>Bacteria</taxon>
        <taxon>Pseudomonadati</taxon>
        <taxon>Pseudomonadota</taxon>
        <taxon>Gammaproteobacteria</taxon>
        <taxon>Alteromonadales</taxon>
        <taxon>Alteromonadaceae</taxon>
        <taxon>Marisediminitalea</taxon>
    </lineage>
</organism>
<evidence type="ECO:0000313" key="2">
    <source>
        <dbReference type="EMBL" id="SHF87809.1"/>
    </source>
</evidence>
<gene>
    <name evidence="2" type="ORF">SAMN05216361_0725</name>
</gene>
<dbReference type="Proteomes" id="UP000184520">
    <property type="component" value="Unassembled WGS sequence"/>
</dbReference>
<evidence type="ECO:0000256" key="1">
    <source>
        <dbReference type="SAM" id="SignalP"/>
    </source>
</evidence>
<feature type="signal peptide" evidence="1">
    <location>
        <begin position="1"/>
        <end position="23"/>
    </location>
</feature>
<evidence type="ECO:0008006" key="4">
    <source>
        <dbReference type="Google" id="ProtNLM"/>
    </source>
</evidence>
<reference evidence="3" key="1">
    <citation type="submission" date="2016-11" db="EMBL/GenBank/DDBJ databases">
        <authorList>
            <person name="Varghese N."/>
            <person name="Submissions S."/>
        </authorList>
    </citation>
    <scope>NUCLEOTIDE SEQUENCE [LARGE SCALE GENOMIC DNA]</scope>
    <source>
        <strain evidence="3">CGMCC 1.8995</strain>
    </source>
</reference>
<sequence length="109" mass="11702">MKAIAKVLMIVGVSVAGMGFAQAETKLVAADDAVTSEICVVAASGKKLKLHKTIKDFGLTRNYVARNVECNGMPIVEFVEQYGDNVTSINRYITSGEYTGQLITQVTAK</sequence>
<evidence type="ECO:0000313" key="3">
    <source>
        <dbReference type="Proteomes" id="UP000184520"/>
    </source>
</evidence>
<dbReference type="RefSeq" id="WP_073317878.1">
    <property type="nucleotide sequence ID" value="NZ_FQWD01000001.1"/>
</dbReference>
<keyword evidence="3" id="KW-1185">Reference proteome</keyword>
<dbReference type="AlphaFoldDB" id="A0A1M5F8K9"/>
<accession>A0A1M5F8K9</accession>
<name>A0A1M5F8K9_9ALTE</name>
<feature type="chain" id="PRO_5009910077" description="DUF3718 domain-containing protein" evidence="1">
    <location>
        <begin position="24"/>
        <end position="109"/>
    </location>
</feature>
<dbReference type="InterPro" id="IPR022193">
    <property type="entry name" value="DUF3718"/>
</dbReference>
<dbReference type="Pfam" id="PF12514">
    <property type="entry name" value="DUF3718"/>
    <property type="match status" value="1"/>
</dbReference>